<keyword evidence="1" id="KW-0732">Signal</keyword>
<keyword evidence="3" id="KW-1185">Reference proteome</keyword>
<sequence>MTPRKTTLIAAVALALAAAPAAARDVRRLVTVLTDPNPQTQLMGLVLTLQALDRGTAVRVLLCGPAGDIALADPPAPATAPQPPAGLSPQTALAAAIGKGARAEVCAIYLPGRGAGPEALIEGVGVAKPDAMARDLLDRQSRVWSF</sequence>
<comment type="caution">
    <text evidence="2">The sequence shown here is derived from an EMBL/GenBank/DDBJ whole genome shotgun (WGS) entry which is preliminary data.</text>
</comment>
<name>A0A8E3AQJ0_9RHOB</name>
<dbReference type="OrthoDB" id="7361822at2"/>
<gene>
    <name evidence="2" type="ORF">C8N38_11493</name>
</gene>
<organism evidence="2 3">
    <name type="scientific">Rhodovulum kholense</name>
    <dbReference type="NCBI Taxonomy" id="453584"/>
    <lineage>
        <taxon>Bacteria</taxon>
        <taxon>Pseudomonadati</taxon>
        <taxon>Pseudomonadota</taxon>
        <taxon>Alphaproteobacteria</taxon>
        <taxon>Rhodobacterales</taxon>
        <taxon>Paracoccaceae</taxon>
        <taxon>Rhodovulum</taxon>
    </lineage>
</organism>
<dbReference type="RefSeq" id="WP_108028243.1">
    <property type="nucleotide sequence ID" value="NZ_QAYC01000014.1"/>
</dbReference>
<evidence type="ECO:0000313" key="2">
    <source>
        <dbReference type="EMBL" id="PTW45279.1"/>
    </source>
</evidence>
<evidence type="ECO:0000313" key="3">
    <source>
        <dbReference type="Proteomes" id="UP000244037"/>
    </source>
</evidence>
<dbReference type="Proteomes" id="UP000244037">
    <property type="component" value="Unassembled WGS sequence"/>
</dbReference>
<feature type="signal peptide" evidence="1">
    <location>
        <begin position="1"/>
        <end position="23"/>
    </location>
</feature>
<protein>
    <recommendedName>
        <fullName evidence="4">DsrE/DsrF/DsrH-like protein</fullName>
    </recommendedName>
</protein>
<dbReference type="SUPFAM" id="SSF75169">
    <property type="entry name" value="DsrEFH-like"/>
    <property type="match status" value="1"/>
</dbReference>
<accession>A0A8E3AQJ0</accession>
<dbReference type="EMBL" id="QAYC01000014">
    <property type="protein sequence ID" value="PTW45279.1"/>
    <property type="molecule type" value="Genomic_DNA"/>
</dbReference>
<evidence type="ECO:0000256" key="1">
    <source>
        <dbReference type="SAM" id="SignalP"/>
    </source>
</evidence>
<dbReference type="InterPro" id="IPR027396">
    <property type="entry name" value="DsrEFH-like"/>
</dbReference>
<dbReference type="Gene3D" id="3.40.1260.10">
    <property type="entry name" value="DsrEFH-like"/>
    <property type="match status" value="1"/>
</dbReference>
<proteinExistence type="predicted"/>
<feature type="chain" id="PRO_5033983528" description="DsrE/DsrF/DsrH-like protein" evidence="1">
    <location>
        <begin position="24"/>
        <end position="146"/>
    </location>
</feature>
<reference evidence="2 3" key="1">
    <citation type="submission" date="2018-04" db="EMBL/GenBank/DDBJ databases">
        <title>Genomic Encyclopedia of Archaeal and Bacterial Type Strains, Phase II (KMG-II): from individual species to whole genera.</title>
        <authorList>
            <person name="Goeker M."/>
        </authorList>
    </citation>
    <scope>NUCLEOTIDE SEQUENCE [LARGE SCALE GENOMIC DNA]</scope>
    <source>
        <strain evidence="2 3">DSM 19783</strain>
    </source>
</reference>
<dbReference type="AlphaFoldDB" id="A0A8E3AQJ0"/>
<evidence type="ECO:0008006" key="4">
    <source>
        <dbReference type="Google" id="ProtNLM"/>
    </source>
</evidence>